<comment type="caution">
    <text evidence="1">The sequence shown here is derived from an EMBL/GenBank/DDBJ whole genome shotgun (WGS) entry which is preliminary data.</text>
</comment>
<reference evidence="1 2" key="2">
    <citation type="submission" date="2017-08" db="EMBL/GenBank/DDBJ databases">
        <title>WGS of novel Burkholderia cepaca complex species.</title>
        <authorList>
            <person name="Lipuma J."/>
            <person name="Spilker T."/>
        </authorList>
    </citation>
    <scope>NUCLEOTIDE SEQUENCE [LARGE SCALE GENOMIC DNA]</scope>
    <source>
        <strain evidence="1 2">AU17325</strain>
    </source>
</reference>
<evidence type="ECO:0000313" key="1">
    <source>
        <dbReference type="EMBL" id="OXI35971.1"/>
    </source>
</evidence>
<protein>
    <submittedName>
        <fullName evidence="1">Uncharacterized protein</fullName>
    </submittedName>
</protein>
<accession>A0A228I0N9</accession>
<proteinExistence type="predicted"/>
<dbReference type="EMBL" id="NKFA01000027">
    <property type="protein sequence ID" value="OXI35971.1"/>
    <property type="molecule type" value="Genomic_DNA"/>
</dbReference>
<organism evidence="1 2">
    <name type="scientific">Burkholderia aenigmatica</name>
    <dbReference type="NCBI Taxonomy" id="2015348"/>
    <lineage>
        <taxon>Bacteria</taxon>
        <taxon>Pseudomonadati</taxon>
        <taxon>Pseudomonadota</taxon>
        <taxon>Betaproteobacteria</taxon>
        <taxon>Burkholderiales</taxon>
        <taxon>Burkholderiaceae</taxon>
        <taxon>Burkholderia</taxon>
        <taxon>Burkholderia cepacia complex</taxon>
    </lineage>
</organism>
<gene>
    <name evidence="1" type="ORF">CFB84_36910</name>
</gene>
<dbReference type="Proteomes" id="UP000214600">
    <property type="component" value="Unassembled WGS sequence"/>
</dbReference>
<name>A0A228I0N9_9BURK</name>
<dbReference type="AlphaFoldDB" id="A0A228I0N9"/>
<sequence length="69" mass="7588">MFCSDICGVTEWNCGMGRDDHGETTGYVVRSRRCRGTPDILADRSDSCRRRAVAMTDGLTQLTDTLSVA</sequence>
<reference evidence="2" key="1">
    <citation type="submission" date="2017-06" db="EMBL/GenBank/DDBJ databases">
        <authorList>
            <person name="LiPuma J."/>
            <person name="Spilker T."/>
        </authorList>
    </citation>
    <scope>NUCLEOTIDE SEQUENCE [LARGE SCALE GENOMIC DNA]</scope>
    <source>
        <strain evidence="2">AU17325</strain>
    </source>
</reference>
<evidence type="ECO:0000313" key="2">
    <source>
        <dbReference type="Proteomes" id="UP000214600"/>
    </source>
</evidence>